<dbReference type="OrthoDB" id="3436169at2"/>
<accession>A0A246BPU7</accession>
<name>A0A246BPU7_9DEIO</name>
<dbReference type="EMBL" id="NHMK01000009">
    <property type="protein sequence ID" value="OWL97681.1"/>
    <property type="molecule type" value="Genomic_DNA"/>
</dbReference>
<dbReference type="RefSeq" id="WP_088247487.1">
    <property type="nucleotide sequence ID" value="NZ_NHMK01000009.1"/>
</dbReference>
<evidence type="ECO:0000313" key="1">
    <source>
        <dbReference type="EMBL" id="OWL97681.1"/>
    </source>
</evidence>
<reference evidence="1 2" key="1">
    <citation type="submission" date="2017-05" db="EMBL/GenBank/DDBJ databases">
        <title>De novo genome assembly of Deniococcus indicus strain DR1.</title>
        <authorList>
            <person name="Chauhan D."/>
            <person name="Yennamalli R.M."/>
            <person name="Priyadarshini R."/>
        </authorList>
    </citation>
    <scope>NUCLEOTIDE SEQUENCE [LARGE SCALE GENOMIC DNA]</scope>
    <source>
        <strain evidence="1 2">DR1</strain>
    </source>
</reference>
<evidence type="ECO:0008006" key="3">
    <source>
        <dbReference type="Google" id="ProtNLM"/>
    </source>
</evidence>
<organism evidence="1 2">
    <name type="scientific">Deinococcus indicus</name>
    <dbReference type="NCBI Taxonomy" id="223556"/>
    <lineage>
        <taxon>Bacteria</taxon>
        <taxon>Thermotogati</taxon>
        <taxon>Deinococcota</taxon>
        <taxon>Deinococci</taxon>
        <taxon>Deinococcales</taxon>
        <taxon>Deinococcaceae</taxon>
        <taxon>Deinococcus</taxon>
    </lineage>
</organism>
<keyword evidence="2" id="KW-1185">Reference proteome</keyword>
<comment type="caution">
    <text evidence="1">The sequence shown here is derived from an EMBL/GenBank/DDBJ whole genome shotgun (WGS) entry which is preliminary data.</text>
</comment>
<dbReference type="Proteomes" id="UP000197208">
    <property type="component" value="Unassembled WGS sequence"/>
</dbReference>
<evidence type="ECO:0000313" key="2">
    <source>
        <dbReference type="Proteomes" id="UP000197208"/>
    </source>
</evidence>
<dbReference type="AlphaFoldDB" id="A0A246BPU7"/>
<sequence>MTERTPTAPDRPLTRALHAAAAERGLRGGDALPDVPELFALVRDMPYARADTHEPAGIIAGWRGTCSTKHELLAALLAEAGLRSTVMACTQEIRPPADAPAELLALSGGQPVVDVHNYLVVHAPQGDMTVDATWPLAAATAGLPVNAAWEWGQDQVIACTPLETWAVPEGESVAAFKDRALRARYTPQELERREAFIQGVGRLFLAQSR</sequence>
<proteinExistence type="predicted"/>
<gene>
    <name evidence="1" type="ORF">CBQ26_05315</name>
</gene>
<protein>
    <recommendedName>
        <fullName evidence="3">Transglutaminase-like domain-containing protein</fullName>
    </recommendedName>
</protein>